<dbReference type="EMBL" id="MEYS01000001">
    <property type="protein sequence ID" value="OGD34591.1"/>
    <property type="molecule type" value="Genomic_DNA"/>
</dbReference>
<evidence type="ECO:0000256" key="3">
    <source>
        <dbReference type="HAMAP-Rule" id="MF_00360"/>
    </source>
</evidence>
<reference evidence="4 5" key="1">
    <citation type="journal article" date="2016" name="Nat. Commun.">
        <title>Thousands of microbial genomes shed light on interconnected biogeochemical processes in an aquifer system.</title>
        <authorList>
            <person name="Anantharaman K."/>
            <person name="Brown C.T."/>
            <person name="Hug L.A."/>
            <person name="Sharon I."/>
            <person name="Castelle C.J."/>
            <person name="Probst A.J."/>
            <person name="Thomas B.C."/>
            <person name="Singh A."/>
            <person name="Wilkins M.J."/>
            <person name="Karaoz U."/>
            <person name="Brodie E.L."/>
            <person name="Williams K.H."/>
            <person name="Hubbard S.S."/>
            <person name="Banfield J.F."/>
        </authorList>
    </citation>
    <scope>NUCLEOTIDE SEQUENCE [LARGE SCALE GENOMIC DNA]</scope>
</reference>
<dbReference type="NCBIfam" id="TIGR00166">
    <property type="entry name" value="S6"/>
    <property type="match status" value="1"/>
</dbReference>
<dbReference type="GO" id="GO:1990904">
    <property type="term" value="C:ribonucleoprotein complex"/>
    <property type="evidence" value="ECO:0007669"/>
    <property type="project" value="UniProtKB-KW"/>
</dbReference>
<dbReference type="GO" id="GO:0005840">
    <property type="term" value="C:ribosome"/>
    <property type="evidence" value="ECO:0007669"/>
    <property type="project" value="UniProtKB-KW"/>
</dbReference>
<dbReference type="HAMAP" id="MF_00360">
    <property type="entry name" value="Ribosomal_bS6"/>
    <property type="match status" value="1"/>
</dbReference>
<evidence type="ECO:0000313" key="5">
    <source>
        <dbReference type="Proteomes" id="UP000176650"/>
    </source>
</evidence>
<dbReference type="InterPro" id="IPR014717">
    <property type="entry name" value="Transl_elong_EF1B/ribsomal_bS6"/>
</dbReference>
<evidence type="ECO:0000313" key="4">
    <source>
        <dbReference type="EMBL" id="OGD34591.1"/>
    </source>
</evidence>
<dbReference type="GO" id="GO:0006412">
    <property type="term" value="P:translation"/>
    <property type="evidence" value="ECO:0007669"/>
    <property type="project" value="UniProtKB-UniRule"/>
</dbReference>
<comment type="function">
    <text evidence="3">Binds together with bS18 to 16S ribosomal RNA.</text>
</comment>
<sequence length="179" mass="20850">MLKGRVLQFPVGYSTILCMESEVKKTYELSYFITPEVKDEEVVAYAQKIKDFVTGEKEEKTEITREEMPSKRRLAYPIEHKKQGYFGFMHFAASPEKLKEVKNKLVLDNNILRHLIIVVDKKQVAHMTRPAPRVAAVKQPVQAEIDKEVFKKGHTVSQQEENKVEFEELDKKLEEILNK</sequence>
<comment type="similarity">
    <text evidence="1 3">Belongs to the bacterial ribosomal protein bS6 family.</text>
</comment>
<dbReference type="PANTHER" id="PTHR21011:SF1">
    <property type="entry name" value="SMALL RIBOSOMAL SUBUNIT PROTEIN BS6M"/>
    <property type="match status" value="1"/>
</dbReference>
<dbReference type="SUPFAM" id="SSF54995">
    <property type="entry name" value="Ribosomal protein S6"/>
    <property type="match status" value="1"/>
</dbReference>
<name>A0A1F5BVG0_9BACT</name>
<dbReference type="InterPro" id="IPR035980">
    <property type="entry name" value="Ribosomal_bS6_sf"/>
</dbReference>
<keyword evidence="3" id="KW-0694">RNA-binding</keyword>
<dbReference type="InterPro" id="IPR020814">
    <property type="entry name" value="Ribosomal_S6_plastid/chlpt"/>
</dbReference>
<dbReference type="AlphaFoldDB" id="A0A1F5BVG0"/>
<organism evidence="4 5">
    <name type="scientific">Candidatus Azambacteria bacterium RIFCSPLOWO2_01_FULL_46_25</name>
    <dbReference type="NCBI Taxonomy" id="1797298"/>
    <lineage>
        <taxon>Bacteria</taxon>
        <taxon>Candidatus Azamiibacteriota</taxon>
    </lineage>
</organism>
<gene>
    <name evidence="3" type="primary">rpsF</name>
    <name evidence="4" type="ORF">A2988_03755</name>
</gene>
<dbReference type="GO" id="GO:0070181">
    <property type="term" value="F:small ribosomal subunit rRNA binding"/>
    <property type="evidence" value="ECO:0007669"/>
    <property type="project" value="TreeGrafter"/>
</dbReference>
<dbReference type="GO" id="GO:0003735">
    <property type="term" value="F:structural constituent of ribosome"/>
    <property type="evidence" value="ECO:0007669"/>
    <property type="project" value="InterPro"/>
</dbReference>
<protein>
    <recommendedName>
        <fullName evidence="2 3">Small ribosomal subunit protein bS6</fullName>
    </recommendedName>
</protein>
<accession>A0A1F5BVG0</accession>
<dbReference type="Proteomes" id="UP000176650">
    <property type="component" value="Unassembled WGS sequence"/>
</dbReference>
<evidence type="ECO:0000256" key="1">
    <source>
        <dbReference type="ARBA" id="ARBA00009512"/>
    </source>
</evidence>
<evidence type="ECO:0000256" key="2">
    <source>
        <dbReference type="ARBA" id="ARBA00035294"/>
    </source>
</evidence>
<dbReference type="InterPro" id="IPR000529">
    <property type="entry name" value="Ribosomal_bS6"/>
</dbReference>
<dbReference type="STRING" id="1797298.A2988_03755"/>
<dbReference type="Pfam" id="PF01250">
    <property type="entry name" value="Ribosomal_S6"/>
    <property type="match status" value="1"/>
</dbReference>
<dbReference type="PANTHER" id="PTHR21011">
    <property type="entry name" value="MITOCHONDRIAL 28S RIBOSOMAL PROTEIN S6"/>
    <property type="match status" value="1"/>
</dbReference>
<proteinExistence type="inferred from homology"/>
<dbReference type="Gene3D" id="3.30.70.60">
    <property type="match status" value="1"/>
</dbReference>
<keyword evidence="3" id="KW-0687">Ribonucleoprotein</keyword>
<dbReference type="GO" id="GO:0005737">
    <property type="term" value="C:cytoplasm"/>
    <property type="evidence" value="ECO:0007669"/>
    <property type="project" value="UniProtKB-ARBA"/>
</dbReference>
<comment type="caution">
    <text evidence="4">The sequence shown here is derived from an EMBL/GenBank/DDBJ whole genome shotgun (WGS) entry which is preliminary data.</text>
</comment>
<keyword evidence="3 4" id="KW-0689">Ribosomal protein</keyword>
<dbReference type="CDD" id="cd00473">
    <property type="entry name" value="bS6"/>
    <property type="match status" value="1"/>
</dbReference>
<keyword evidence="3" id="KW-0699">rRNA-binding</keyword>